<dbReference type="InterPro" id="IPR036938">
    <property type="entry name" value="PAP2/HPO_sf"/>
</dbReference>
<feature type="domain" description="Phosphatidic acid phosphatase type 2/haloperoxidase" evidence="2">
    <location>
        <begin position="106"/>
        <end position="219"/>
    </location>
</feature>
<feature type="transmembrane region" description="Helical" evidence="1">
    <location>
        <begin position="77"/>
        <end position="99"/>
    </location>
</feature>
<keyword evidence="1" id="KW-0472">Membrane</keyword>
<name>A0ABQ1H3V7_9SPHN</name>
<dbReference type="RefSeq" id="WP_188448732.1">
    <property type="nucleotide sequence ID" value="NZ_BMDW01000020.1"/>
</dbReference>
<organism evidence="3 4">
    <name type="scientific">Sphingomonas psychrolutea</name>
    <dbReference type="NCBI Taxonomy" id="1259676"/>
    <lineage>
        <taxon>Bacteria</taxon>
        <taxon>Pseudomonadati</taxon>
        <taxon>Pseudomonadota</taxon>
        <taxon>Alphaproteobacteria</taxon>
        <taxon>Sphingomonadales</taxon>
        <taxon>Sphingomonadaceae</taxon>
        <taxon>Sphingomonas</taxon>
    </lineage>
</organism>
<keyword evidence="1" id="KW-0812">Transmembrane</keyword>
<evidence type="ECO:0000259" key="2">
    <source>
        <dbReference type="SMART" id="SM00014"/>
    </source>
</evidence>
<protein>
    <submittedName>
        <fullName evidence="3">Phosphatase PAP2 family protein</fullName>
    </submittedName>
</protein>
<feature type="transmembrane region" description="Helical" evidence="1">
    <location>
        <begin position="12"/>
        <end position="35"/>
    </location>
</feature>
<evidence type="ECO:0000256" key="1">
    <source>
        <dbReference type="SAM" id="Phobius"/>
    </source>
</evidence>
<proteinExistence type="predicted"/>
<comment type="caution">
    <text evidence="3">The sequence shown here is derived from an EMBL/GenBank/DDBJ whole genome shotgun (WGS) entry which is preliminary data.</text>
</comment>
<dbReference type="SUPFAM" id="SSF48317">
    <property type="entry name" value="Acid phosphatase/Vanadium-dependent haloperoxidase"/>
    <property type="match status" value="1"/>
</dbReference>
<evidence type="ECO:0000313" key="3">
    <source>
        <dbReference type="EMBL" id="GGA56743.1"/>
    </source>
</evidence>
<accession>A0ABQ1H3V7</accession>
<keyword evidence="4" id="KW-1185">Reference proteome</keyword>
<feature type="transmembrane region" description="Helical" evidence="1">
    <location>
        <begin position="147"/>
        <end position="166"/>
    </location>
</feature>
<feature type="transmembrane region" description="Helical" evidence="1">
    <location>
        <begin position="208"/>
        <end position="227"/>
    </location>
</feature>
<dbReference type="Pfam" id="PF01569">
    <property type="entry name" value="PAP2"/>
    <property type="match status" value="1"/>
</dbReference>
<dbReference type="Gene3D" id="1.20.144.10">
    <property type="entry name" value="Phosphatidic acid phosphatase type 2/haloperoxidase"/>
    <property type="match status" value="1"/>
</dbReference>
<evidence type="ECO:0000313" key="4">
    <source>
        <dbReference type="Proteomes" id="UP000618591"/>
    </source>
</evidence>
<dbReference type="PANTHER" id="PTHR14969:SF13">
    <property type="entry name" value="AT30094P"/>
    <property type="match status" value="1"/>
</dbReference>
<dbReference type="InterPro" id="IPR000326">
    <property type="entry name" value="PAP2/HPO"/>
</dbReference>
<dbReference type="EMBL" id="BMDW01000020">
    <property type="protein sequence ID" value="GGA56743.1"/>
    <property type="molecule type" value="Genomic_DNA"/>
</dbReference>
<dbReference type="SMART" id="SM00014">
    <property type="entry name" value="acidPPc"/>
    <property type="match status" value="1"/>
</dbReference>
<dbReference type="CDD" id="cd03392">
    <property type="entry name" value="PAP2_like_2"/>
    <property type="match status" value="1"/>
</dbReference>
<dbReference type="Proteomes" id="UP000618591">
    <property type="component" value="Unassembled WGS sequence"/>
</dbReference>
<sequence>MSAVPNEIRHPPWTIVAVIAIALAGGMLWLLGWAVGEISEGEMRFPFDRAILLWVRGGVAHGVPPGPLWLTQGMLDITALGGVTVLVLVTALVAGLLIASRHWLTLALVLVGTISGSLVVTLVKGLVGRVRPDVTDHLVQVYDASFPSGHAANSACVYLTLALLLLQITKGRGVRRYILVATMLLVSAIGVSRVYLGVHWPSDVLAGWIFGALWAVAWWALGAAIRLRVAGATPARPD</sequence>
<reference evidence="4" key="1">
    <citation type="journal article" date="2019" name="Int. J. Syst. Evol. Microbiol.">
        <title>The Global Catalogue of Microorganisms (GCM) 10K type strain sequencing project: providing services to taxonomists for standard genome sequencing and annotation.</title>
        <authorList>
            <consortium name="The Broad Institute Genomics Platform"/>
            <consortium name="The Broad Institute Genome Sequencing Center for Infectious Disease"/>
            <person name="Wu L."/>
            <person name="Ma J."/>
        </authorList>
    </citation>
    <scope>NUCLEOTIDE SEQUENCE [LARGE SCALE GENOMIC DNA]</scope>
    <source>
        <strain evidence="4">CGMCC 1.10106</strain>
    </source>
</reference>
<dbReference type="PANTHER" id="PTHR14969">
    <property type="entry name" value="SPHINGOSINE-1-PHOSPHATE PHOSPHOHYDROLASE"/>
    <property type="match status" value="1"/>
</dbReference>
<feature type="transmembrane region" description="Helical" evidence="1">
    <location>
        <begin position="178"/>
        <end position="196"/>
    </location>
</feature>
<keyword evidence="1" id="KW-1133">Transmembrane helix</keyword>
<feature type="transmembrane region" description="Helical" evidence="1">
    <location>
        <begin position="106"/>
        <end position="127"/>
    </location>
</feature>
<gene>
    <name evidence="3" type="ORF">GCM10011395_28990</name>
</gene>